<name>A0A0U1L3I8_9FIRM</name>
<organism evidence="1 2">
    <name type="scientific">Sporomusa ovata</name>
    <dbReference type="NCBI Taxonomy" id="2378"/>
    <lineage>
        <taxon>Bacteria</taxon>
        <taxon>Bacillati</taxon>
        <taxon>Bacillota</taxon>
        <taxon>Negativicutes</taxon>
        <taxon>Selenomonadales</taxon>
        <taxon>Sporomusaceae</taxon>
        <taxon>Sporomusa</taxon>
    </lineage>
</organism>
<dbReference type="EMBL" id="CTRP01000014">
    <property type="protein sequence ID" value="CQR74262.1"/>
    <property type="molecule type" value="Genomic_DNA"/>
</dbReference>
<keyword evidence="2" id="KW-1185">Reference proteome</keyword>
<dbReference type="Proteomes" id="UP000049855">
    <property type="component" value="Unassembled WGS sequence"/>
</dbReference>
<proteinExistence type="predicted"/>
<accession>A0A0U1L3I8</accession>
<evidence type="ECO:0000313" key="2">
    <source>
        <dbReference type="Proteomes" id="UP000049855"/>
    </source>
</evidence>
<protein>
    <submittedName>
        <fullName evidence="1">Uncharacterized protein</fullName>
    </submittedName>
</protein>
<gene>
    <name evidence="1" type="ORF">SpAn4DRAFT_0724</name>
</gene>
<reference evidence="2" key="1">
    <citation type="submission" date="2015-03" db="EMBL/GenBank/DDBJ databases">
        <authorList>
            <person name="Nijsse Bart"/>
        </authorList>
    </citation>
    <scope>NUCLEOTIDE SEQUENCE [LARGE SCALE GENOMIC DNA]</scope>
</reference>
<sequence>MRCTSVKSNAVFIQFKDITDRHSTFKTRLCTTGKVQKTDILKVDLLNVLDKVSAVPTGNSIANEYSFFGSHDTVFAVTAGIFDNIGTIAAVDVVIATCAFDYIIATAAIEGIILVATVDIVVATATINGVSPTLPPQYVIAIAAINIILAVTAGNSIVSRTANENIVAVLAVNKDTASPATDNDIIPPAALGDFHLGLGQVDSYTFVAYYLHNILPCTGMNIFLFVVTINNQDIVAVAAIESITALPSNQHIVLAVTPQNIVAAAANSIGNAFGHHIHRLTSVTGNVSTHCCLSIFRADDETAATGNSSTAIGIGKKISSYGLFSNAVLEEGAAGEHFIAIQYLARLGLTCKVNGGNTEFTKGSEFGAFTGVNDPIVIGVIPGLPVMIAVYPHLYSTPGSITGIKYAIVIRIQAL</sequence>
<dbReference type="AlphaFoldDB" id="A0A0U1L3I8"/>
<evidence type="ECO:0000313" key="1">
    <source>
        <dbReference type="EMBL" id="CQR74262.1"/>
    </source>
</evidence>